<feature type="domain" description="AB hydrolase-1" evidence="1">
    <location>
        <begin position="28"/>
        <end position="264"/>
    </location>
</feature>
<evidence type="ECO:0000313" key="3">
    <source>
        <dbReference type="Proteomes" id="UP000481252"/>
    </source>
</evidence>
<dbReference type="InterPro" id="IPR029058">
    <property type="entry name" value="AB_hydrolase_fold"/>
</dbReference>
<dbReference type="GO" id="GO:0016787">
    <property type="term" value="F:hydrolase activity"/>
    <property type="evidence" value="ECO:0007669"/>
    <property type="project" value="UniProtKB-KW"/>
</dbReference>
<dbReference type="Pfam" id="PF00561">
    <property type="entry name" value="Abhydrolase_1"/>
    <property type="match status" value="1"/>
</dbReference>
<dbReference type="GO" id="GO:0016020">
    <property type="term" value="C:membrane"/>
    <property type="evidence" value="ECO:0007669"/>
    <property type="project" value="TreeGrafter"/>
</dbReference>
<dbReference type="PANTHER" id="PTHR43798:SF33">
    <property type="entry name" value="HYDROLASE, PUTATIVE (AFU_ORTHOLOGUE AFUA_2G14860)-RELATED"/>
    <property type="match status" value="1"/>
</dbReference>
<dbReference type="InterPro" id="IPR050266">
    <property type="entry name" value="AB_hydrolase_sf"/>
</dbReference>
<evidence type="ECO:0000313" key="2">
    <source>
        <dbReference type="EMBL" id="NGN42978.1"/>
    </source>
</evidence>
<dbReference type="Proteomes" id="UP000481252">
    <property type="component" value="Unassembled WGS sequence"/>
</dbReference>
<protein>
    <submittedName>
        <fullName evidence="2">Alpha/beta hydrolase</fullName>
    </submittedName>
</protein>
<accession>A0A7C9R9M9</accession>
<sequence length="282" mass="32331">MNDTFQDGWITLEGLRFHYTEWGSPSKPTVLMLHGLNVTCHTWDPFARVLQNDYHVLCLDLRGHGDSDWARCGYRVRQFAQDVHKFIDAMGNGPLHLVGHSNGVRVGIAVAGERPEMIRTLALSDAGPQNSATGAIAMRDFITETTNLRSFRDEAELRKFYLGYHPEWDPEFIDLHVKYQMRRNWAGKLVPKQDPDLQWIVGSISLPDVKYLWKMAARLSMPTQIMAGRNSNVIDAEVVEKMVKTMPNARATWFDGGHYFLREKPQEFLDCLQPFLAEHESK</sequence>
<dbReference type="RefSeq" id="WP_165119341.1">
    <property type="nucleotide sequence ID" value="NZ_JAAKZG010000007.1"/>
</dbReference>
<dbReference type="Gene3D" id="3.40.50.1820">
    <property type="entry name" value="alpha/beta hydrolase"/>
    <property type="match status" value="1"/>
</dbReference>
<keyword evidence="2" id="KW-0378">Hydrolase</keyword>
<name>A0A7C9R9M9_9HYPH</name>
<dbReference type="AlphaFoldDB" id="A0A7C9R9M9"/>
<organism evidence="2 3">
    <name type="scientific">Mesorhizobium zhangyense</name>
    <dbReference type="NCBI Taxonomy" id="1776730"/>
    <lineage>
        <taxon>Bacteria</taxon>
        <taxon>Pseudomonadati</taxon>
        <taxon>Pseudomonadota</taxon>
        <taxon>Alphaproteobacteria</taxon>
        <taxon>Hyphomicrobiales</taxon>
        <taxon>Phyllobacteriaceae</taxon>
        <taxon>Mesorhizobium</taxon>
    </lineage>
</organism>
<dbReference type="PANTHER" id="PTHR43798">
    <property type="entry name" value="MONOACYLGLYCEROL LIPASE"/>
    <property type="match status" value="1"/>
</dbReference>
<dbReference type="SUPFAM" id="SSF53474">
    <property type="entry name" value="alpha/beta-Hydrolases"/>
    <property type="match status" value="1"/>
</dbReference>
<reference evidence="2 3" key="1">
    <citation type="submission" date="2020-02" db="EMBL/GenBank/DDBJ databases">
        <title>Genome sequence of the type strain CGMCC 1.15528 of Mesorhizobium zhangyense.</title>
        <authorList>
            <person name="Gao J."/>
            <person name="Sun J."/>
        </authorList>
    </citation>
    <scope>NUCLEOTIDE SEQUENCE [LARGE SCALE GENOMIC DNA]</scope>
    <source>
        <strain evidence="2 3">CGMCC 1.15528</strain>
    </source>
</reference>
<comment type="caution">
    <text evidence="2">The sequence shown here is derived from an EMBL/GenBank/DDBJ whole genome shotgun (WGS) entry which is preliminary data.</text>
</comment>
<evidence type="ECO:0000259" key="1">
    <source>
        <dbReference type="Pfam" id="PF00561"/>
    </source>
</evidence>
<keyword evidence="3" id="KW-1185">Reference proteome</keyword>
<proteinExistence type="predicted"/>
<dbReference type="PRINTS" id="PR00111">
    <property type="entry name" value="ABHYDROLASE"/>
</dbReference>
<gene>
    <name evidence="2" type="ORF">G6N74_18055</name>
</gene>
<dbReference type="InterPro" id="IPR000073">
    <property type="entry name" value="AB_hydrolase_1"/>
</dbReference>
<dbReference type="EMBL" id="JAAKZG010000007">
    <property type="protein sequence ID" value="NGN42978.1"/>
    <property type="molecule type" value="Genomic_DNA"/>
</dbReference>